<accession>A0A7I8VWM3</accession>
<gene>
    <name evidence="5" type="ORF">DGYR_LOCUS8701</name>
</gene>
<dbReference type="EMBL" id="CAJFCJ010000012">
    <property type="protein sequence ID" value="CAD5120625.1"/>
    <property type="molecule type" value="Genomic_DNA"/>
</dbReference>
<evidence type="ECO:0000256" key="3">
    <source>
        <dbReference type="SAM" id="MobiDB-lite"/>
    </source>
</evidence>
<reference evidence="5 6" key="1">
    <citation type="submission" date="2020-08" db="EMBL/GenBank/DDBJ databases">
        <authorList>
            <person name="Hejnol A."/>
        </authorList>
    </citation>
    <scope>NUCLEOTIDE SEQUENCE [LARGE SCALE GENOMIC DNA]</scope>
</reference>
<feature type="domain" description="Phosphofurin acidic cluster sorting protein 1/2 N-terminal C2" evidence="4">
    <location>
        <begin position="1"/>
        <end position="66"/>
    </location>
</feature>
<comment type="similarity">
    <text evidence="1">Belongs to the PACS family.</text>
</comment>
<keyword evidence="6" id="KW-1185">Reference proteome</keyword>
<feature type="compositionally biased region" description="Acidic residues" evidence="3">
    <location>
        <begin position="95"/>
        <end position="115"/>
    </location>
</feature>
<dbReference type="GO" id="GO:0072659">
    <property type="term" value="P:protein localization to plasma membrane"/>
    <property type="evidence" value="ECO:0007669"/>
    <property type="project" value="TreeGrafter"/>
</dbReference>
<evidence type="ECO:0000313" key="6">
    <source>
        <dbReference type="Proteomes" id="UP000549394"/>
    </source>
</evidence>
<name>A0A7I8VWM3_9ANNE</name>
<dbReference type="AlphaFoldDB" id="A0A7I8VWM3"/>
<proteinExistence type="inferred from homology"/>
<feature type="compositionally biased region" description="Polar residues" evidence="3">
    <location>
        <begin position="167"/>
        <end position="177"/>
    </location>
</feature>
<dbReference type="InterPro" id="IPR019381">
    <property type="entry name" value="PACS1/2_C"/>
</dbReference>
<protein>
    <submittedName>
        <fullName evidence="5">DgyrCDS9183</fullName>
    </submittedName>
</protein>
<feature type="compositionally biased region" description="Basic residues" evidence="3">
    <location>
        <begin position="122"/>
        <end position="133"/>
    </location>
</feature>
<comment type="caution">
    <text evidence="5">The sequence shown here is derived from an EMBL/GenBank/DDBJ whole genome shotgun (WGS) entry which is preliminary data.</text>
</comment>
<evidence type="ECO:0000256" key="1">
    <source>
        <dbReference type="ARBA" id="ARBA00008590"/>
    </source>
</evidence>
<evidence type="ECO:0000313" key="5">
    <source>
        <dbReference type="EMBL" id="CAD5120625.1"/>
    </source>
</evidence>
<sequence length="228" mass="26432">MLQRRKRYRNRTILGYKTLARGEVNLTQVLQKSQDRQLELYNANKESCRNSVGFIVVQNLTTLPVNEEQNGGASRAKERVFFSQNSEAERSPEGELSEDDLEDDSYEEDLTEDEDRLDRIPRVPRRRKMPTRFRHSDDALEIDPDEENQRELEELIDELDDELSDSPAEQDNISVVSTPKPKLKPFFASKTSKAEDFSDDSGKKNDSDGGHLIRFTHRLIRNPISQQY</sequence>
<evidence type="ECO:0000259" key="4">
    <source>
        <dbReference type="Pfam" id="PF25332"/>
    </source>
</evidence>
<dbReference type="Pfam" id="PF25332">
    <property type="entry name" value="C2_PACS_N"/>
    <property type="match status" value="1"/>
</dbReference>
<keyword evidence="2" id="KW-0597">Phosphoprotein</keyword>
<feature type="compositionally biased region" description="Basic and acidic residues" evidence="3">
    <location>
        <begin position="192"/>
        <end position="211"/>
    </location>
</feature>
<dbReference type="InterPro" id="IPR057541">
    <property type="entry name" value="PACS1/2_N"/>
</dbReference>
<dbReference type="PANTHER" id="PTHR13280">
    <property type="entry name" value="PHOSPHOFURIN ACIDIC CLUSTER SORTING PROTEIN"/>
    <property type="match status" value="1"/>
</dbReference>
<dbReference type="OrthoDB" id="28829at2759"/>
<dbReference type="PANTHER" id="PTHR13280:SF17">
    <property type="entry name" value="KRUEPPEL TARGET AT 95D, ISOFORM A"/>
    <property type="match status" value="1"/>
</dbReference>
<feature type="compositionally biased region" description="Acidic residues" evidence="3">
    <location>
        <begin position="154"/>
        <end position="164"/>
    </location>
</feature>
<feature type="region of interest" description="Disordered" evidence="3">
    <location>
        <begin position="67"/>
        <end position="211"/>
    </location>
</feature>
<dbReference type="Proteomes" id="UP000549394">
    <property type="component" value="Unassembled WGS sequence"/>
</dbReference>
<evidence type="ECO:0000256" key="2">
    <source>
        <dbReference type="ARBA" id="ARBA00022553"/>
    </source>
</evidence>
<organism evidence="5 6">
    <name type="scientific">Dimorphilus gyrociliatus</name>
    <dbReference type="NCBI Taxonomy" id="2664684"/>
    <lineage>
        <taxon>Eukaryota</taxon>
        <taxon>Metazoa</taxon>
        <taxon>Spiralia</taxon>
        <taxon>Lophotrochozoa</taxon>
        <taxon>Annelida</taxon>
        <taxon>Polychaeta</taxon>
        <taxon>Polychaeta incertae sedis</taxon>
        <taxon>Dinophilidae</taxon>
        <taxon>Dimorphilus</taxon>
    </lineage>
</organism>